<dbReference type="PROSITE" id="PS50888">
    <property type="entry name" value="BHLH"/>
    <property type="match status" value="1"/>
</dbReference>
<dbReference type="Pfam" id="PF00010">
    <property type="entry name" value="HLH"/>
    <property type="match status" value="1"/>
</dbReference>
<evidence type="ECO:0000256" key="1">
    <source>
        <dbReference type="ARBA" id="ARBA00004123"/>
    </source>
</evidence>
<evidence type="ECO:0000256" key="2">
    <source>
        <dbReference type="ARBA" id="ARBA00005510"/>
    </source>
</evidence>
<dbReference type="GO" id="GO:0005634">
    <property type="term" value="C:nucleus"/>
    <property type="evidence" value="ECO:0007669"/>
    <property type="project" value="UniProtKB-SubCell"/>
</dbReference>
<evidence type="ECO:0000256" key="7">
    <source>
        <dbReference type="SAM" id="MobiDB-lite"/>
    </source>
</evidence>
<feature type="compositionally biased region" description="Basic residues" evidence="7">
    <location>
        <begin position="353"/>
        <end position="362"/>
    </location>
</feature>
<dbReference type="FunFam" id="4.10.280.10:FF:000078">
    <property type="entry name" value="Transcription factor bHLH13"/>
    <property type="match status" value="1"/>
</dbReference>
<comment type="subcellular location">
    <subcellularLocation>
        <location evidence="1 6">Nucleus</location>
    </subcellularLocation>
</comment>
<dbReference type="GO" id="GO:0003700">
    <property type="term" value="F:DNA-binding transcription factor activity"/>
    <property type="evidence" value="ECO:0007669"/>
    <property type="project" value="InterPro"/>
</dbReference>
<keyword evidence="5 6" id="KW-0539">Nucleus</keyword>
<dbReference type="InterPro" id="IPR036638">
    <property type="entry name" value="HLH_DNA-bd_sf"/>
</dbReference>
<dbReference type="CDD" id="cd11449">
    <property type="entry name" value="bHLH_AtAIB_like"/>
    <property type="match status" value="1"/>
</dbReference>
<dbReference type="PANTHER" id="PTHR11514">
    <property type="entry name" value="MYC"/>
    <property type="match status" value="1"/>
</dbReference>
<evidence type="ECO:0000256" key="5">
    <source>
        <dbReference type="ARBA" id="ARBA00023242"/>
    </source>
</evidence>
<name>A0AAX6GJK8_IRIPA</name>
<feature type="compositionally biased region" description="Basic and acidic residues" evidence="7">
    <location>
        <begin position="363"/>
        <end position="377"/>
    </location>
</feature>
<keyword evidence="4 6" id="KW-0804">Transcription</keyword>
<sequence length="533" mass="58664">MKTEMGTGTLASWSHDDRSAAASVLGPHAVDYLASTHFSAADGLSAASSSDPDLQTRLSDLVDSGWSFAIFWQLSRSKSGDLVLGWGDGHLRDREDDPRASGSGPESDSLRKRVLQRLHLLSGGSDDENYALRLDRVTDAEIFFLASMYFSFPRGRDGPGRVLATGKHLWVPEPALKMQAFSEYRVRAFLASSAGIRTVVLVPYESGVLELGSESFVPESAEALRLIKSAFEWRSASSPVSHLGFPSKIFGRDLGIVRPVLVPAPKVEERSFEVNSGFREGSIVNSKQQRLNNGVVLHNGASNLFQLQKPPPAAPPLQPHSRQIDFSEGASPIGARETENSEAEERSVTANVRPRKRGRKPANGREEPLNHVEAERQRREKLNQRFYALRAVVPNISKMDKASLLGDAISYITELQKRVREMDSERERRVRPPPGAPDVDVQAARDEVIVRVSCPIESHPVSGVVRALRDEQCNVVDTNVSVSSDCILHTFVVKSSPDSEQMTTEKLIAAISREMNPVQRVEGEKLPSSFVLD</sequence>
<dbReference type="SMART" id="SM00353">
    <property type="entry name" value="HLH"/>
    <property type="match status" value="1"/>
</dbReference>
<dbReference type="AlphaFoldDB" id="A0AAX6GJK8"/>
<feature type="region of interest" description="Disordered" evidence="7">
    <location>
        <begin position="332"/>
        <end position="377"/>
    </location>
</feature>
<dbReference type="InterPro" id="IPR045084">
    <property type="entry name" value="AIB/MYC-like"/>
</dbReference>
<dbReference type="InterPro" id="IPR025610">
    <property type="entry name" value="MYC/MYB_N"/>
</dbReference>
<reference evidence="9" key="2">
    <citation type="submission" date="2023-04" db="EMBL/GenBank/DDBJ databases">
        <authorList>
            <person name="Bruccoleri R.E."/>
            <person name="Oakeley E.J."/>
            <person name="Faust A.-M."/>
            <person name="Dessus-Babus S."/>
            <person name="Altorfer M."/>
            <person name="Burckhardt D."/>
            <person name="Oertli M."/>
            <person name="Naumann U."/>
            <person name="Petersen F."/>
            <person name="Wong J."/>
        </authorList>
    </citation>
    <scope>NUCLEOTIDE SEQUENCE</scope>
    <source>
        <strain evidence="9">GSM-AAB239-AS_SAM_17_03QT</strain>
        <tissue evidence="9">Leaf</tissue>
    </source>
</reference>
<protein>
    <recommendedName>
        <fullName evidence="6">Transcription factor</fullName>
        <shortName evidence="6">bHLH transcription factor</shortName>
    </recommendedName>
    <alternativeName>
        <fullName evidence="6">Basic helix-loop-helix protein</fullName>
    </alternativeName>
</protein>
<dbReference type="PANTHER" id="PTHR11514:SF47">
    <property type="entry name" value="TRANSCRIPTION FACTOR BHLH13"/>
    <property type="match status" value="1"/>
</dbReference>
<reference evidence="9" key="1">
    <citation type="journal article" date="2023" name="GigaByte">
        <title>Genome assembly of the bearded iris, Iris pallida Lam.</title>
        <authorList>
            <person name="Bruccoleri R.E."/>
            <person name="Oakeley E.J."/>
            <person name="Faust A.M.E."/>
            <person name="Altorfer M."/>
            <person name="Dessus-Babus S."/>
            <person name="Burckhardt D."/>
            <person name="Oertli M."/>
            <person name="Naumann U."/>
            <person name="Petersen F."/>
            <person name="Wong J."/>
        </authorList>
    </citation>
    <scope>NUCLEOTIDE SEQUENCE</scope>
    <source>
        <strain evidence="9">GSM-AAB239-AS_SAM_17_03QT</strain>
    </source>
</reference>
<evidence type="ECO:0000313" key="9">
    <source>
        <dbReference type="EMBL" id="KAJ6828495.1"/>
    </source>
</evidence>
<comment type="caution">
    <text evidence="9">The sequence shown here is derived from an EMBL/GenBank/DDBJ whole genome shotgun (WGS) entry which is preliminary data.</text>
</comment>
<feature type="compositionally biased region" description="Pro residues" evidence="7">
    <location>
        <begin position="309"/>
        <end position="318"/>
    </location>
</feature>
<dbReference type="InterPro" id="IPR054502">
    <property type="entry name" value="bHLH-TF_ACT-like_plant"/>
</dbReference>
<dbReference type="Pfam" id="PF22754">
    <property type="entry name" value="bHLH-TF_ACT-like_plant"/>
    <property type="match status" value="1"/>
</dbReference>
<evidence type="ECO:0000313" key="10">
    <source>
        <dbReference type="Proteomes" id="UP001140949"/>
    </source>
</evidence>
<gene>
    <name evidence="9" type="ORF">M6B38_362050</name>
</gene>
<dbReference type="Gene3D" id="4.10.280.10">
    <property type="entry name" value="Helix-loop-helix DNA-binding domain"/>
    <property type="match status" value="1"/>
</dbReference>
<dbReference type="GO" id="GO:0000976">
    <property type="term" value="F:transcription cis-regulatory region binding"/>
    <property type="evidence" value="ECO:0007669"/>
    <property type="project" value="TreeGrafter"/>
</dbReference>
<evidence type="ECO:0000256" key="3">
    <source>
        <dbReference type="ARBA" id="ARBA00023015"/>
    </source>
</evidence>
<comment type="similarity">
    <text evidence="2">Belongs to the bHLH protein family.</text>
</comment>
<dbReference type="EMBL" id="JANAVB010019200">
    <property type="protein sequence ID" value="KAJ6828495.1"/>
    <property type="molecule type" value="Genomic_DNA"/>
</dbReference>
<dbReference type="SUPFAM" id="SSF47459">
    <property type="entry name" value="HLH, helix-loop-helix DNA-binding domain"/>
    <property type="match status" value="1"/>
</dbReference>
<feature type="region of interest" description="Disordered" evidence="7">
    <location>
        <begin position="308"/>
        <end position="327"/>
    </location>
</feature>
<dbReference type="Pfam" id="PF14215">
    <property type="entry name" value="bHLH-MYC_N"/>
    <property type="match status" value="1"/>
</dbReference>
<evidence type="ECO:0000256" key="6">
    <source>
        <dbReference type="RuleBase" id="RU369104"/>
    </source>
</evidence>
<proteinExistence type="inferred from homology"/>
<evidence type="ECO:0000259" key="8">
    <source>
        <dbReference type="PROSITE" id="PS50888"/>
    </source>
</evidence>
<keyword evidence="10" id="KW-1185">Reference proteome</keyword>
<accession>A0AAX6GJK8</accession>
<evidence type="ECO:0000256" key="4">
    <source>
        <dbReference type="ARBA" id="ARBA00023163"/>
    </source>
</evidence>
<keyword evidence="3 6" id="KW-0805">Transcription regulation</keyword>
<dbReference type="InterPro" id="IPR011598">
    <property type="entry name" value="bHLH_dom"/>
</dbReference>
<dbReference type="GO" id="GO:0046983">
    <property type="term" value="F:protein dimerization activity"/>
    <property type="evidence" value="ECO:0007669"/>
    <property type="project" value="InterPro"/>
</dbReference>
<dbReference type="Proteomes" id="UP001140949">
    <property type="component" value="Unassembled WGS sequence"/>
</dbReference>
<organism evidence="9 10">
    <name type="scientific">Iris pallida</name>
    <name type="common">Sweet iris</name>
    <dbReference type="NCBI Taxonomy" id="29817"/>
    <lineage>
        <taxon>Eukaryota</taxon>
        <taxon>Viridiplantae</taxon>
        <taxon>Streptophyta</taxon>
        <taxon>Embryophyta</taxon>
        <taxon>Tracheophyta</taxon>
        <taxon>Spermatophyta</taxon>
        <taxon>Magnoliopsida</taxon>
        <taxon>Liliopsida</taxon>
        <taxon>Asparagales</taxon>
        <taxon>Iridaceae</taxon>
        <taxon>Iridoideae</taxon>
        <taxon>Irideae</taxon>
        <taxon>Iris</taxon>
    </lineage>
</organism>
<feature type="domain" description="BHLH" evidence="8">
    <location>
        <begin position="366"/>
        <end position="415"/>
    </location>
</feature>
<feature type="compositionally biased region" description="Basic and acidic residues" evidence="7">
    <location>
        <begin position="336"/>
        <end position="347"/>
    </location>
</feature>